<gene>
    <name evidence="1" type="ORF">METZ01_LOCUS82446</name>
</gene>
<dbReference type="AlphaFoldDB" id="A0A381UN63"/>
<dbReference type="InterPro" id="IPR003462">
    <property type="entry name" value="ODC_Mu_crystall"/>
</dbReference>
<dbReference type="GO" id="GO:0005737">
    <property type="term" value="C:cytoplasm"/>
    <property type="evidence" value="ECO:0007669"/>
    <property type="project" value="TreeGrafter"/>
</dbReference>
<organism evidence="1">
    <name type="scientific">marine metagenome</name>
    <dbReference type="NCBI Taxonomy" id="408172"/>
    <lineage>
        <taxon>unclassified sequences</taxon>
        <taxon>metagenomes</taxon>
        <taxon>ecological metagenomes</taxon>
    </lineage>
</organism>
<name>A0A381UN63_9ZZZZ</name>
<sequence>MTNELEQLFVPAASVEEAVKDAQLVVTVTPSRTPLVESAWLAPGVTILAVGSDGPDKQELAHSVLGEADKVVADRLKQCLELGEIHHAVGAGVLRVEQVYAELGEILIGDKPGREGNERIVCDLTGVGAQDAAIAEIAWGS</sequence>
<reference evidence="1" key="1">
    <citation type="submission" date="2018-05" db="EMBL/GenBank/DDBJ databases">
        <authorList>
            <person name="Lanie J.A."/>
            <person name="Ng W.-L."/>
            <person name="Kazmierczak K.M."/>
            <person name="Andrzejewski T.M."/>
            <person name="Davidsen T.M."/>
            <person name="Wayne K.J."/>
            <person name="Tettelin H."/>
            <person name="Glass J.I."/>
            <person name="Rusch D."/>
            <person name="Podicherti R."/>
            <person name="Tsui H.-C.T."/>
            <person name="Winkler M.E."/>
        </authorList>
    </citation>
    <scope>NUCLEOTIDE SEQUENCE</scope>
</reference>
<proteinExistence type="predicted"/>
<dbReference type="InterPro" id="IPR023401">
    <property type="entry name" value="ODC_N"/>
</dbReference>
<dbReference type="PANTHER" id="PTHR13812">
    <property type="entry name" value="KETIMINE REDUCTASE MU-CRYSTALLIN"/>
    <property type="match status" value="1"/>
</dbReference>
<dbReference type="Gene3D" id="3.30.1780.10">
    <property type="entry name" value="ornithine cyclodeaminase, domain 1"/>
    <property type="match status" value="1"/>
</dbReference>
<dbReference type="EMBL" id="UINC01006780">
    <property type="protein sequence ID" value="SVA29592.1"/>
    <property type="molecule type" value="Genomic_DNA"/>
</dbReference>
<evidence type="ECO:0000313" key="1">
    <source>
        <dbReference type="EMBL" id="SVA29592.1"/>
    </source>
</evidence>
<dbReference type="Gene3D" id="3.40.50.720">
    <property type="entry name" value="NAD(P)-binding Rossmann-like Domain"/>
    <property type="match status" value="1"/>
</dbReference>
<dbReference type="InterPro" id="IPR036291">
    <property type="entry name" value="NAD(P)-bd_dom_sf"/>
</dbReference>
<dbReference type="Pfam" id="PF02423">
    <property type="entry name" value="OCD_Mu_crystall"/>
    <property type="match status" value="1"/>
</dbReference>
<dbReference type="SUPFAM" id="SSF51735">
    <property type="entry name" value="NAD(P)-binding Rossmann-fold domains"/>
    <property type="match status" value="1"/>
</dbReference>
<accession>A0A381UN63</accession>
<dbReference type="PANTHER" id="PTHR13812:SF19">
    <property type="entry name" value="KETIMINE REDUCTASE MU-CRYSTALLIN"/>
    <property type="match status" value="1"/>
</dbReference>
<protein>
    <recommendedName>
        <fullName evidence="2">Ornithine cyclodeaminase</fullName>
    </recommendedName>
</protein>
<evidence type="ECO:0008006" key="2">
    <source>
        <dbReference type="Google" id="ProtNLM"/>
    </source>
</evidence>